<protein>
    <submittedName>
        <fullName evidence="1">Uncharacterized protein</fullName>
    </submittedName>
</protein>
<dbReference type="AlphaFoldDB" id="A0A399ETV7"/>
<keyword evidence="2" id="KW-1185">Reference proteome</keyword>
<sequence length="72" mass="7401">MVRAKLTLVLGLMAMTSSGSSLSWKVSLLTPLSSLALPLMRTVVLLTTVPSAGWVSFTVGTVEPEGGGGLEP</sequence>
<dbReference type="Proteomes" id="UP000265341">
    <property type="component" value="Unassembled WGS sequence"/>
</dbReference>
<accession>A0A399ETV7</accession>
<evidence type="ECO:0000313" key="1">
    <source>
        <dbReference type="EMBL" id="RIH87135.1"/>
    </source>
</evidence>
<reference evidence="1 2" key="1">
    <citation type="submission" date="2018-08" db="EMBL/GenBank/DDBJ databases">
        <title>Meiothermus roseus NBRC 110900 genome sequencing project.</title>
        <authorList>
            <person name="Da Costa M.S."/>
            <person name="Albuquerque L."/>
            <person name="Raposo P."/>
            <person name="Froufe H.J.C."/>
            <person name="Barroso C.S."/>
            <person name="Egas C."/>
        </authorList>
    </citation>
    <scope>NUCLEOTIDE SEQUENCE [LARGE SCALE GENOMIC DNA]</scope>
    <source>
        <strain evidence="1 2">NBRC 110900</strain>
    </source>
</reference>
<organism evidence="1 2">
    <name type="scientific">Calidithermus roseus</name>
    <dbReference type="NCBI Taxonomy" id="1644118"/>
    <lineage>
        <taxon>Bacteria</taxon>
        <taxon>Thermotogati</taxon>
        <taxon>Deinococcota</taxon>
        <taxon>Deinococci</taxon>
        <taxon>Thermales</taxon>
        <taxon>Thermaceae</taxon>
        <taxon>Calidithermus</taxon>
    </lineage>
</organism>
<gene>
    <name evidence="1" type="ORF">Mrose_01419</name>
</gene>
<comment type="caution">
    <text evidence="1">The sequence shown here is derived from an EMBL/GenBank/DDBJ whole genome shotgun (WGS) entry which is preliminary data.</text>
</comment>
<name>A0A399ETV7_9DEIN</name>
<evidence type="ECO:0000313" key="2">
    <source>
        <dbReference type="Proteomes" id="UP000265341"/>
    </source>
</evidence>
<dbReference type="EMBL" id="QWLA01000022">
    <property type="protein sequence ID" value="RIH87135.1"/>
    <property type="molecule type" value="Genomic_DNA"/>
</dbReference>
<proteinExistence type="predicted"/>